<protein>
    <submittedName>
        <fullName evidence="1">Uncharacterized protein</fullName>
    </submittedName>
</protein>
<evidence type="ECO:0000313" key="1">
    <source>
        <dbReference type="EMBL" id="KAI0508058.1"/>
    </source>
</evidence>
<organism evidence="1 2">
    <name type="scientific">Dendrobium nobile</name>
    <name type="common">Orchid</name>
    <dbReference type="NCBI Taxonomy" id="94219"/>
    <lineage>
        <taxon>Eukaryota</taxon>
        <taxon>Viridiplantae</taxon>
        <taxon>Streptophyta</taxon>
        <taxon>Embryophyta</taxon>
        <taxon>Tracheophyta</taxon>
        <taxon>Spermatophyta</taxon>
        <taxon>Magnoliopsida</taxon>
        <taxon>Liliopsida</taxon>
        <taxon>Asparagales</taxon>
        <taxon>Orchidaceae</taxon>
        <taxon>Epidendroideae</taxon>
        <taxon>Malaxideae</taxon>
        <taxon>Dendrobiinae</taxon>
        <taxon>Dendrobium</taxon>
    </lineage>
</organism>
<dbReference type="Proteomes" id="UP000829196">
    <property type="component" value="Unassembled WGS sequence"/>
</dbReference>
<comment type="caution">
    <text evidence="1">The sequence shown here is derived from an EMBL/GenBank/DDBJ whole genome shotgun (WGS) entry which is preliminary data.</text>
</comment>
<accession>A0A8T3BB65</accession>
<evidence type="ECO:0000313" key="2">
    <source>
        <dbReference type="Proteomes" id="UP000829196"/>
    </source>
</evidence>
<reference evidence="1" key="1">
    <citation type="journal article" date="2022" name="Front. Genet.">
        <title>Chromosome-Scale Assembly of the Dendrobium nobile Genome Provides Insights Into the Molecular Mechanism of the Biosynthesis of the Medicinal Active Ingredient of Dendrobium.</title>
        <authorList>
            <person name="Xu Q."/>
            <person name="Niu S.-C."/>
            <person name="Li K.-L."/>
            <person name="Zheng P.-J."/>
            <person name="Zhang X.-J."/>
            <person name="Jia Y."/>
            <person name="Liu Y."/>
            <person name="Niu Y.-X."/>
            <person name="Yu L.-H."/>
            <person name="Chen D.-F."/>
            <person name="Zhang G.-Q."/>
        </authorList>
    </citation>
    <scope>NUCLEOTIDE SEQUENCE</scope>
    <source>
        <tissue evidence="1">Leaf</tissue>
    </source>
</reference>
<dbReference type="EMBL" id="JAGYWB010000010">
    <property type="protein sequence ID" value="KAI0508058.1"/>
    <property type="molecule type" value="Genomic_DNA"/>
</dbReference>
<name>A0A8T3BB65_DENNO</name>
<keyword evidence="2" id="KW-1185">Reference proteome</keyword>
<dbReference type="AlphaFoldDB" id="A0A8T3BB65"/>
<gene>
    <name evidence="1" type="ORF">KFK09_014192</name>
</gene>
<proteinExistence type="predicted"/>
<sequence length="60" mass="6666">MSHLTCCAILNVKETYLYEVNFLLLATCNGLTKCPKVQGHQALYCFVQEKDVSGIISLLS</sequence>